<evidence type="ECO:0000259" key="1">
    <source>
        <dbReference type="Pfam" id="PF01909"/>
    </source>
</evidence>
<protein>
    <submittedName>
        <fullName evidence="3">Nucleotidyltransferase domain-containing protein</fullName>
    </submittedName>
</protein>
<keyword evidence="3" id="KW-0808">Transferase</keyword>
<reference evidence="3" key="1">
    <citation type="journal article" date="2020" name="mSystems">
        <title>Genome- and Community-Level Interaction Insights into Carbon Utilization and Element Cycling Functions of Hydrothermarchaeota in Hydrothermal Sediment.</title>
        <authorList>
            <person name="Zhou Z."/>
            <person name="Liu Y."/>
            <person name="Xu W."/>
            <person name="Pan J."/>
            <person name="Luo Z.H."/>
            <person name="Li M."/>
        </authorList>
    </citation>
    <scope>NUCLEOTIDE SEQUENCE [LARGE SCALE GENOMIC DNA]</scope>
    <source>
        <strain evidence="3">SpSt-613</strain>
        <strain evidence="2">SpSt-669</strain>
    </source>
</reference>
<name>A0A7C4E1J0_CALS0</name>
<proteinExistence type="predicted"/>
<gene>
    <name evidence="3" type="ORF">ENT82_02455</name>
    <name evidence="2" type="ORF">ENU43_02595</name>
</gene>
<feature type="domain" description="Polymerase nucleotidyl transferase" evidence="1">
    <location>
        <begin position="27"/>
        <end position="86"/>
    </location>
</feature>
<dbReference type="EMBL" id="DTAD01000024">
    <property type="protein sequence ID" value="HGN89976.1"/>
    <property type="molecule type" value="Genomic_DNA"/>
</dbReference>
<dbReference type="Pfam" id="PF01909">
    <property type="entry name" value="NTP_transf_2"/>
    <property type="match status" value="1"/>
</dbReference>
<evidence type="ECO:0000313" key="3">
    <source>
        <dbReference type="EMBL" id="HGN89976.1"/>
    </source>
</evidence>
<evidence type="ECO:0000313" key="2">
    <source>
        <dbReference type="EMBL" id="HGL40538.1"/>
    </source>
</evidence>
<dbReference type="InterPro" id="IPR043519">
    <property type="entry name" value="NT_sf"/>
</dbReference>
<dbReference type="EMBL" id="DTCM01000031">
    <property type="protein sequence ID" value="HGL40538.1"/>
    <property type="molecule type" value="Genomic_DNA"/>
</dbReference>
<comment type="caution">
    <text evidence="3">The sequence shown here is derived from an EMBL/GenBank/DDBJ whole genome shotgun (WGS) entry which is preliminary data.</text>
</comment>
<dbReference type="SUPFAM" id="SSF81301">
    <property type="entry name" value="Nucleotidyltransferase"/>
    <property type="match status" value="1"/>
</dbReference>
<dbReference type="AlphaFoldDB" id="A0A7C4E1J0"/>
<dbReference type="CDD" id="cd05403">
    <property type="entry name" value="NT_KNTase_like"/>
    <property type="match status" value="1"/>
</dbReference>
<dbReference type="PANTHER" id="PTHR43449">
    <property type="entry name" value="NUCLEOTIDYLTRANSFERASE"/>
    <property type="match status" value="1"/>
</dbReference>
<dbReference type="PANTHER" id="PTHR43449:SF1">
    <property type="entry name" value="POLYMERASE BETA NUCLEOTIDYLTRANSFERASE DOMAIN-CONTAINING PROTEIN"/>
    <property type="match status" value="1"/>
</dbReference>
<accession>A0A7C4E1J0</accession>
<dbReference type="GO" id="GO:0016779">
    <property type="term" value="F:nucleotidyltransferase activity"/>
    <property type="evidence" value="ECO:0007669"/>
    <property type="project" value="InterPro"/>
</dbReference>
<dbReference type="Gene3D" id="3.30.460.10">
    <property type="entry name" value="Beta Polymerase, domain 2"/>
    <property type="match status" value="1"/>
</dbReference>
<sequence>MSTICKEGSGLGRKLTREEVTQMVSNYVNAVRENGFDVVSAVLFGSRARGVELVYSDVDLLLVLSNCSYGFVERIEALSKFWRHELSLEVFPYTKDEVMRLFKRGSITLYDSLEHGIIIYDDGFFSSLRRLFAELVGKGVIRRGPNGWWMFPEPDTIRIQG</sequence>
<dbReference type="InterPro" id="IPR002934">
    <property type="entry name" value="Polymerase_NTP_transf_dom"/>
</dbReference>
<organism evidence="3">
    <name type="scientific">Caldiarchaeum subterraneum</name>
    <dbReference type="NCBI Taxonomy" id="311458"/>
    <lineage>
        <taxon>Archaea</taxon>
        <taxon>Nitrososphaerota</taxon>
        <taxon>Candidatus Caldarchaeales</taxon>
        <taxon>Candidatus Caldarchaeaceae</taxon>
        <taxon>Candidatus Caldarchaeum</taxon>
    </lineage>
</organism>